<dbReference type="PANTHER" id="PTHR12894">
    <property type="entry name" value="CNH DOMAIN CONTAINING"/>
    <property type="match status" value="1"/>
</dbReference>
<evidence type="ECO:0000256" key="3">
    <source>
        <dbReference type="ARBA" id="ARBA00022490"/>
    </source>
</evidence>
<feature type="region of interest" description="Disordered" evidence="5">
    <location>
        <begin position="235"/>
        <end position="368"/>
    </location>
</feature>
<dbReference type="AlphaFoldDB" id="A0A9P4HS36"/>
<keyword evidence="2" id="KW-0813">Transport</keyword>
<evidence type="ECO:0000313" key="8">
    <source>
        <dbReference type="Proteomes" id="UP000799776"/>
    </source>
</evidence>
<dbReference type="GO" id="GO:0015031">
    <property type="term" value="P:protein transport"/>
    <property type="evidence" value="ECO:0007669"/>
    <property type="project" value="UniProtKB-KW"/>
</dbReference>
<dbReference type="EMBL" id="ML978736">
    <property type="protein sequence ID" value="KAF2084923.1"/>
    <property type="molecule type" value="Genomic_DNA"/>
</dbReference>
<evidence type="ECO:0000256" key="2">
    <source>
        <dbReference type="ARBA" id="ARBA00022448"/>
    </source>
</evidence>
<name>A0A9P4HS36_9PEZI</name>
<gene>
    <name evidence="7" type="ORF">K490DRAFT_48081</name>
</gene>
<evidence type="ECO:0000256" key="4">
    <source>
        <dbReference type="ARBA" id="ARBA00022927"/>
    </source>
</evidence>
<dbReference type="GO" id="GO:0006914">
    <property type="term" value="P:autophagy"/>
    <property type="evidence" value="ECO:0007669"/>
    <property type="project" value="TreeGrafter"/>
</dbReference>
<dbReference type="OrthoDB" id="5325112at2759"/>
<comment type="caution">
    <text evidence="7">The sequence shown here is derived from an EMBL/GenBank/DDBJ whole genome shotgun (WGS) entry which is preliminary data.</text>
</comment>
<evidence type="ECO:0000259" key="6">
    <source>
        <dbReference type="PROSITE" id="PS50219"/>
    </source>
</evidence>
<feature type="compositionally biased region" description="Polar residues" evidence="5">
    <location>
        <begin position="254"/>
        <end position="263"/>
    </location>
</feature>
<accession>A0A9P4HS36</accession>
<evidence type="ECO:0000313" key="7">
    <source>
        <dbReference type="EMBL" id="KAF2084923.1"/>
    </source>
</evidence>
<keyword evidence="3" id="KW-0963">Cytoplasm</keyword>
<dbReference type="GO" id="GO:0005737">
    <property type="term" value="C:cytoplasm"/>
    <property type="evidence" value="ECO:0007669"/>
    <property type="project" value="UniProtKB-SubCell"/>
</dbReference>
<comment type="subcellular location">
    <subcellularLocation>
        <location evidence="1">Cytoplasm</location>
    </subcellularLocation>
</comment>
<dbReference type="PANTHER" id="PTHR12894:SF27">
    <property type="entry name" value="TRANSFORMING GROWTH FACTOR-BETA RECEPTOR-ASSOCIATED PROTEIN 1"/>
    <property type="match status" value="1"/>
</dbReference>
<reference evidence="7" key="1">
    <citation type="journal article" date="2020" name="Stud. Mycol.">
        <title>101 Dothideomycetes genomes: a test case for predicting lifestyles and emergence of pathogens.</title>
        <authorList>
            <person name="Haridas S."/>
            <person name="Albert R."/>
            <person name="Binder M."/>
            <person name="Bloem J."/>
            <person name="Labutti K."/>
            <person name="Salamov A."/>
            <person name="Andreopoulos B."/>
            <person name="Baker S."/>
            <person name="Barry K."/>
            <person name="Bills G."/>
            <person name="Bluhm B."/>
            <person name="Cannon C."/>
            <person name="Castanera R."/>
            <person name="Culley D."/>
            <person name="Daum C."/>
            <person name="Ezra D."/>
            <person name="Gonzalez J."/>
            <person name="Henrissat B."/>
            <person name="Kuo A."/>
            <person name="Liang C."/>
            <person name="Lipzen A."/>
            <person name="Lutzoni F."/>
            <person name="Magnuson J."/>
            <person name="Mondo S."/>
            <person name="Nolan M."/>
            <person name="Ohm R."/>
            <person name="Pangilinan J."/>
            <person name="Park H.-J."/>
            <person name="Ramirez L."/>
            <person name="Alfaro M."/>
            <person name="Sun H."/>
            <person name="Tritt A."/>
            <person name="Yoshinaga Y."/>
            <person name="Zwiers L.-H."/>
            <person name="Turgeon B."/>
            <person name="Goodwin S."/>
            <person name="Spatafora J."/>
            <person name="Crous P."/>
            <person name="Grigoriev I."/>
        </authorList>
    </citation>
    <scope>NUCLEOTIDE SEQUENCE</scope>
    <source>
        <strain evidence="7">CBS 121410</strain>
    </source>
</reference>
<sequence>MEASASSQSSLERRSPHMLTGAYTLRTLLADVPLSAEGPTDAVRITCVELWNENLYIGTSAAEILHFVLIPPDPSDPFSQPSFILASRLQPVYTQSTNAGVQQILVLPAANKACILCNNTLTFYTLPELSPAFAAQKPLSCMWVGGVDLNADDEDGSEKGVAVMICLRSRIQLVEINGHAPRRIRNIEFGGCLTTERRDDFACAADGRSYALLDVVHQQKIPLFPISSLDEQAATSVGGASEDISSHPPAAGTAGSSSGNPRSSGERGHSRNTSRGLFGSGDQARIASPSPRPGSGLGSRPSSRPASGRYGFDAPQQIGRSYSPSPARSPGPAKSPEEPPGQRISPPSGSVEKDKALPPVPPEATPAEREALHRAVKTFTPLKPLIASPTPNEFLLTTGTAPDEPGVGMFVNLDGDVVRGTLEFSSYPDALVVDGSGFDPSSSVGPGEDSEEGYVLAVMNRVTESGPESGVEIQRWDLDSSEANISKEWLDLSSLTNLKPTTDASDEKTPPRPLGIRTVLSHSEVNVTDISDILSLQKLELNSLASTTAGAPLERLPKPDEKAEARRRAEELEFTSRLCKFRSRIVLWNGTQVWWVVRNPLIVQLDAQLVLIHSPVPHQNHVEPDREKVEQLLNSIRGQEPRTEAEFLGLNYIRQKASLLLFIDLIIRTTSGIIAFEINKRMTEEALTEGEVDPRIILTLIPILRDEVVQGEQGIWVQGGLKDVVENFLAEQDTQDMPIDPAGPFGDNLLQPMKRYLLFWRRKKGFGSIADENEVFHTVDAALLHLLLLMDSRSPQGPATAGSIRAELNALVDNGVDCFERAIALLEQYNRLYVLSRLYQSRKMSSMVLATWRRILDGERDDGGDFADGEQEVRKYLSRIRDQAIVEEYGTWLANRNPKLGVQIFADENSRIKFKHAQAVKLLKQRAPAAVKEYLEYLVYGKKQTQYANDLISYYLDIVVHKLETSSEARSILLQTYETYRALRPPKPTYRQFITENGLDAEWWHSRLRLLQLLGNNQGAASDYDVGAILSRLSLYEQELVPEMIILNGRQGRHEESIRLLTHGLGDFDTAISYCLLGGSSIFRPSHFAAPAAAMPTFDEQARLFGYLLHEFLRIEDFTDRMERTGELLERFGSWFDVAQVLGMIPDEWGIDVFSGFLISALRRLVRERNETGIAKALSGARSLQTNVALVEKMEGMGPVIVLGDDVGGEGIEGV</sequence>
<dbReference type="PROSITE" id="PS50219">
    <property type="entry name" value="CNH"/>
    <property type="match status" value="1"/>
</dbReference>
<feature type="compositionally biased region" description="Low complexity" evidence="5">
    <location>
        <begin position="298"/>
        <end position="309"/>
    </location>
</feature>
<dbReference type="GO" id="GO:0016020">
    <property type="term" value="C:membrane"/>
    <property type="evidence" value="ECO:0007669"/>
    <property type="project" value="TreeGrafter"/>
</dbReference>
<dbReference type="GO" id="GO:0034058">
    <property type="term" value="P:endosomal vesicle fusion"/>
    <property type="evidence" value="ECO:0007669"/>
    <property type="project" value="TreeGrafter"/>
</dbReference>
<dbReference type="InterPro" id="IPR001180">
    <property type="entry name" value="CNH_dom"/>
</dbReference>
<evidence type="ECO:0000256" key="1">
    <source>
        <dbReference type="ARBA" id="ARBA00004496"/>
    </source>
</evidence>
<dbReference type="Proteomes" id="UP000799776">
    <property type="component" value="Unassembled WGS sequence"/>
</dbReference>
<evidence type="ECO:0000256" key="5">
    <source>
        <dbReference type="SAM" id="MobiDB-lite"/>
    </source>
</evidence>
<keyword evidence="4" id="KW-0653">Protein transport</keyword>
<organism evidence="7 8">
    <name type="scientific">Saccharata proteae CBS 121410</name>
    <dbReference type="NCBI Taxonomy" id="1314787"/>
    <lineage>
        <taxon>Eukaryota</taxon>
        <taxon>Fungi</taxon>
        <taxon>Dikarya</taxon>
        <taxon>Ascomycota</taxon>
        <taxon>Pezizomycotina</taxon>
        <taxon>Dothideomycetes</taxon>
        <taxon>Dothideomycetes incertae sedis</taxon>
        <taxon>Botryosphaeriales</taxon>
        <taxon>Saccharataceae</taxon>
        <taxon>Saccharata</taxon>
    </lineage>
</organism>
<keyword evidence="8" id="KW-1185">Reference proteome</keyword>
<protein>
    <recommendedName>
        <fullName evidence="6">CNH domain-containing protein</fullName>
    </recommendedName>
</protein>
<feature type="domain" description="CNH" evidence="6">
    <location>
        <begin position="42"/>
        <end position="486"/>
    </location>
</feature>
<proteinExistence type="predicted"/>
<dbReference type="InterPro" id="IPR032914">
    <property type="entry name" value="Vam6/VPS39/TRAP1"/>
</dbReference>